<evidence type="ECO:0000313" key="3">
    <source>
        <dbReference type="Proteomes" id="UP000547628"/>
    </source>
</evidence>
<dbReference type="InterPro" id="IPR000835">
    <property type="entry name" value="HTH_MarR-typ"/>
</dbReference>
<dbReference type="GO" id="GO:0003700">
    <property type="term" value="F:DNA-binding transcription factor activity"/>
    <property type="evidence" value="ECO:0007669"/>
    <property type="project" value="InterPro"/>
</dbReference>
<gene>
    <name evidence="2" type="ORF">H5S41_04040</name>
</gene>
<feature type="domain" description="HTH marR-type" evidence="1">
    <location>
        <begin position="19"/>
        <end position="119"/>
    </location>
</feature>
<comment type="caution">
    <text evidence="2">The sequence shown here is derived from an EMBL/GenBank/DDBJ whole genome shotgun (WGS) entry which is preliminary data.</text>
</comment>
<dbReference type="InterPro" id="IPR036388">
    <property type="entry name" value="WH-like_DNA-bd_sf"/>
</dbReference>
<dbReference type="InterPro" id="IPR036390">
    <property type="entry name" value="WH_DNA-bd_sf"/>
</dbReference>
<dbReference type="EMBL" id="JACIVD010000055">
    <property type="protein sequence ID" value="MBB1123132.1"/>
    <property type="molecule type" value="Genomic_DNA"/>
</dbReference>
<proteinExistence type="predicted"/>
<organism evidence="2 3">
    <name type="scientific">Limosilactobacillus albertensis</name>
    <dbReference type="NCBI Taxonomy" id="2759752"/>
    <lineage>
        <taxon>Bacteria</taxon>
        <taxon>Bacillati</taxon>
        <taxon>Bacillota</taxon>
        <taxon>Bacilli</taxon>
        <taxon>Lactobacillales</taxon>
        <taxon>Lactobacillaceae</taxon>
        <taxon>Limosilactobacillus</taxon>
    </lineage>
</organism>
<evidence type="ECO:0000259" key="1">
    <source>
        <dbReference type="SMART" id="SM00347"/>
    </source>
</evidence>
<protein>
    <submittedName>
        <fullName evidence="2">MarR family transcriptional regulator</fullName>
    </submittedName>
</protein>
<dbReference type="Proteomes" id="UP000547628">
    <property type="component" value="Unassembled WGS sequence"/>
</dbReference>
<dbReference type="Pfam" id="PF12802">
    <property type="entry name" value="MarR_2"/>
    <property type="match status" value="1"/>
</dbReference>
<reference evidence="2 3" key="1">
    <citation type="submission" date="2020-07" db="EMBL/GenBank/DDBJ databases">
        <title>Description of Limosilactobacillus balticus sp. nov., Limosilactobacillus agrestis sp. nov., Limosilactobacillus albertensis sp. nov., Limosilactobacillus rudii sp. nov., Limosilactobacillus fastidiosus sp. nov., five novel Limosilactobacillus species isolated from the vertebrate gastrointestinal tract, and proposal of 6 subspecies of Limosilactobacillus reuteri adapted to the gastrointestinal tract of specific vertebrate hosts.</title>
        <authorList>
            <person name="Li F."/>
            <person name="Cheng C."/>
            <person name="Zheng J."/>
            <person name="Quevedo R.M."/>
            <person name="Li J."/>
            <person name="Roos S."/>
            <person name="Gaenzle M.G."/>
            <person name="Walter J."/>
        </authorList>
    </citation>
    <scope>NUCLEOTIDE SEQUENCE [LARGE SCALE GENOMIC DNA]</scope>
    <source>
        <strain evidence="2 3">Lr3000</strain>
    </source>
</reference>
<evidence type="ECO:0000313" key="2">
    <source>
        <dbReference type="EMBL" id="MBB1123132.1"/>
    </source>
</evidence>
<dbReference type="SUPFAM" id="SSF46785">
    <property type="entry name" value="Winged helix' DNA-binding domain"/>
    <property type="match status" value="1"/>
</dbReference>
<accession>A0A839HB50</accession>
<sequence length="144" mass="16729">MKIEKLWLAITLAGKGYATWSAEHGMNECFSTVLCELYLNPGQSQHQLIDHTGYPKQSVNKAIKQLLNKNYLTMTMVAEDKRVKRCTLTPLGRTFAENKLTPLFELEEKTVKQFGTEKMNQLVHLQEQWGQLFWNNLQKEKINK</sequence>
<dbReference type="AlphaFoldDB" id="A0A839HB50"/>
<name>A0A839HB50_9LACO</name>
<dbReference type="SMART" id="SM00347">
    <property type="entry name" value="HTH_MARR"/>
    <property type="match status" value="1"/>
</dbReference>
<dbReference type="Gene3D" id="1.10.10.10">
    <property type="entry name" value="Winged helix-like DNA-binding domain superfamily/Winged helix DNA-binding domain"/>
    <property type="match status" value="1"/>
</dbReference>